<sequence length="61" mass="6838">MILPLLSFLSFHSLFATCFSAFFFSFSRLSIISCAPAMMAFPTTFSSSRYAHDIPPITAHR</sequence>
<keyword evidence="2" id="KW-1185">Reference proteome</keyword>
<organism evidence="1 2">
    <name type="scientific">Zopfia rhizophila CBS 207.26</name>
    <dbReference type="NCBI Taxonomy" id="1314779"/>
    <lineage>
        <taxon>Eukaryota</taxon>
        <taxon>Fungi</taxon>
        <taxon>Dikarya</taxon>
        <taxon>Ascomycota</taxon>
        <taxon>Pezizomycotina</taxon>
        <taxon>Dothideomycetes</taxon>
        <taxon>Dothideomycetes incertae sedis</taxon>
        <taxon>Zopfiaceae</taxon>
        <taxon>Zopfia</taxon>
    </lineage>
</organism>
<gene>
    <name evidence="1" type="ORF">K469DRAFT_721530</name>
</gene>
<evidence type="ECO:0000313" key="2">
    <source>
        <dbReference type="Proteomes" id="UP000800200"/>
    </source>
</evidence>
<reference evidence="1" key="1">
    <citation type="journal article" date="2020" name="Stud. Mycol.">
        <title>101 Dothideomycetes genomes: a test case for predicting lifestyles and emergence of pathogens.</title>
        <authorList>
            <person name="Haridas S."/>
            <person name="Albert R."/>
            <person name="Binder M."/>
            <person name="Bloem J."/>
            <person name="Labutti K."/>
            <person name="Salamov A."/>
            <person name="Andreopoulos B."/>
            <person name="Baker S."/>
            <person name="Barry K."/>
            <person name="Bills G."/>
            <person name="Bluhm B."/>
            <person name="Cannon C."/>
            <person name="Castanera R."/>
            <person name="Culley D."/>
            <person name="Daum C."/>
            <person name="Ezra D."/>
            <person name="Gonzalez J."/>
            <person name="Henrissat B."/>
            <person name="Kuo A."/>
            <person name="Liang C."/>
            <person name="Lipzen A."/>
            <person name="Lutzoni F."/>
            <person name="Magnuson J."/>
            <person name="Mondo S."/>
            <person name="Nolan M."/>
            <person name="Ohm R."/>
            <person name="Pangilinan J."/>
            <person name="Park H.-J."/>
            <person name="Ramirez L."/>
            <person name="Alfaro M."/>
            <person name="Sun H."/>
            <person name="Tritt A."/>
            <person name="Yoshinaga Y."/>
            <person name="Zwiers L.-H."/>
            <person name="Turgeon B."/>
            <person name="Goodwin S."/>
            <person name="Spatafora J."/>
            <person name="Crous P."/>
            <person name="Grigoriev I."/>
        </authorList>
    </citation>
    <scope>NUCLEOTIDE SEQUENCE</scope>
    <source>
        <strain evidence="1">CBS 207.26</strain>
    </source>
</reference>
<dbReference type="AlphaFoldDB" id="A0A6A6EKI5"/>
<protein>
    <submittedName>
        <fullName evidence="1">Uncharacterized protein</fullName>
    </submittedName>
</protein>
<proteinExistence type="predicted"/>
<dbReference type="Proteomes" id="UP000800200">
    <property type="component" value="Unassembled WGS sequence"/>
</dbReference>
<dbReference type="EMBL" id="ML994618">
    <property type="protein sequence ID" value="KAF2190630.1"/>
    <property type="molecule type" value="Genomic_DNA"/>
</dbReference>
<accession>A0A6A6EKI5</accession>
<evidence type="ECO:0000313" key="1">
    <source>
        <dbReference type="EMBL" id="KAF2190630.1"/>
    </source>
</evidence>
<name>A0A6A6EKI5_9PEZI</name>